<keyword evidence="6 9" id="KW-0560">Oxidoreductase</keyword>
<dbReference type="KEGG" id="hdi:HDIA_2463"/>
<keyword evidence="5" id="KW-0274">FAD</keyword>
<feature type="domain" description="FAD-binding" evidence="8">
    <location>
        <begin position="4"/>
        <end position="335"/>
    </location>
</feature>
<evidence type="ECO:0000256" key="2">
    <source>
        <dbReference type="ARBA" id="ARBA00004749"/>
    </source>
</evidence>
<dbReference type="RefSeq" id="WP_099556434.1">
    <property type="nucleotide sequence ID" value="NZ_LT960614.1"/>
</dbReference>
<evidence type="ECO:0000313" key="9">
    <source>
        <dbReference type="EMBL" id="SON56004.1"/>
    </source>
</evidence>
<dbReference type="OrthoDB" id="9796623at2"/>
<dbReference type="InterPro" id="IPR051205">
    <property type="entry name" value="UbiH/COQ6_monooxygenase"/>
</dbReference>
<comment type="pathway">
    <text evidence="2">Cofactor biosynthesis; ubiquinone biosynthesis.</text>
</comment>
<keyword evidence="7" id="KW-0503">Monooxygenase</keyword>
<comment type="similarity">
    <text evidence="3">Belongs to the UbiH/COQ6 family.</text>
</comment>
<reference evidence="10" key="1">
    <citation type="submission" date="2017-09" db="EMBL/GenBank/DDBJ databases">
        <title>Genome sequence of Nannocystis excedens DSM 71.</title>
        <authorList>
            <person name="Blom J."/>
        </authorList>
    </citation>
    <scope>NUCLEOTIDE SEQUENCE [LARGE SCALE GENOMIC DNA]</scope>
    <source>
        <strain evidence="10">type strain: E19</strain>
    </source>
</reference>
<evidence type="ECO:0000256" key="7">
    <source>
        <dbReference type="ARBA" id="ARBA00023033"/>
    </source>
</evidence>
<dbReference type="InterPro" id="IPR036188">
    <property type="entry name" value="FAD/NAD-bd_sf"/>
</dbReference>
<evidence type="ECO:0000256" key="4">
    <source>
        <dbReference type="ARBA" id="ARBA00022630"/>
    </source>
</evidence>
<dbReference type="GO" id="GO:0006744">
    <property type="term" value="P:ubiquinone biosynthetic process"/>
    <property type="evidence" value="ECO:0007669"/>
    <property type="project" value="UniProtKB-UniPathway"/>
</dbReference>
<keyword evidence="4" id="KW-0285">Flavoprotein</keyword>
<dbReference type="NCBIfam" id="NF005691">
    <property type="entry name" value="PRK07494.1"/>
    <property type="match status" value="1"/>
</dbReference>
<dbReference type="Gene3D" id="3.50.50.60">
    <property type="entry name" value="FAD/NAD(P)-binding domain"/>
    <property type="match status" value="2"/>
</dbReference>
<dbReference type="GO" id="GO:0071949">
    <property type="term" value="F:FAD binding"/>
    <property type="evidence" value="ECO:0007669"/>
    <property type="project" value="InterPro"/>
</dbReference>
<evidence type="ECO:0000256" key="5">
    <source>
        <dbReference type="ARBA" id="ARBA00022827"/>
    </source>
</evidence>
<sequence length="391" mass="42053">MAQETDIVVVGGGPSGMIAALAAARSGYRTVLVAPPLSRPDHRTTALLGSSVAFLKALDVWDRLQPKAAALRTMRLIDGTNRLIRAPETAFEASEMDLEAFGYNIENTELNAVLAEAIDGEERIARVESAAKDIAVSPDRCSITTDDGTTIDCRLVIGADGRNSPVRQAAGIDVKRWTYDQVALVLNVRHTAPHEDTSTELHTETGPFTLVPLGPLRSSIVCVERPKVVDAMMALSDQELARDLGERSHFLLGKLSIDGPRQAFPLSGLSAARMVGDRVALVGEAAHAFPPIGAQGLNLGIRDVADLSRVLEKSARQGEDPGSEGTLARYARARRVDVASRTMGVDLLNRSLLTDFLPVQMARSIGLEVARSIKPLRRLLMREGLAPGYRA</sequence>
<dbReference type="NCBIfam" id="TIGR01988">
    <property type="entry name" value="Ubi-OHases"/>
    <property type="match status" value="1"/>
</dbReference>
<proteinExistence type="inferred from homology"/>
<dbReference type="Pfam" id="PF01494">
    <property type="entry name" value="FAD_binding_3"/>
    <property type="match status" value="1"/>
</dbReference>
<evidence type="ECO:0000256" key="1">
    <source>
        <dbReference type="ARBA" id="ARBA00001974"/>
    </source>
</evidence>
<protein>
    <submittedName>
        <fullName evidence="9">2-octaprenyl-3-methyl-6-methoxy-1,4-benzoquinol hydroxylase</fullName>
        <ecNumber evidence="9">1.14.13.-</ecNumber>
    </submittedName>
</protein>
<name>A0A2C9D6P8_9HYPH</name>
<dbReference type="Proteomes" id="UP000223606">
    <property type="component" value="Chromosome 1"/>
</dbReference>
<dbReference type="EMBL" id="LT960614">
    <property type="protein sequence ID" value="SON56004.1"/>
    <property type="molecule type" value="Genomic_DNA"/>
</dbReference>
<dbReference type="GO" id="GO:0016705">
    <property type="term" value="F:oxidoreductase activity, acting on paired donors, with incorporation or reduction of molecular oxygen"/>
    <property type="evidence" value="ECO:0007669"/>
    <property type="project" value="InterPro"/>
</dbReference>
<dbReference type="PANTHER" id="PTHR43876">
    <property type="entry name" value="UBIQUINONE BIOSYNTHESIS MONOOXYGENASE COQ6, MITOCHONDRIAL"/>
    <property type="match status" value="1"/>
</dbReference>
<dbReference type="PANTHER" id="PTHR43876:SF7">
    <property type="entry name" value="UBIQUINONE BIOSYNTHESIS MONOOXYGENASE COQ6, MITOCHONDRIAL"/>
    <property type="match status" value="1"/>
</dbReference>
<comment type="cofactor">
    <cofactor evidence="1">
        <name>FAD</name>
        <dbReference type="ChEBI" id="CHEBI:57692"/>
    </cofactor>
</comment>
<dbReference type="AlphaFoldDB" id="A0A2C9D6P8"/>
<dbReference type="GO" id="GO:0004497">
    <property type="term" value="F:monooxygenase activity"/>
    <property type="evidence" value="ECO:0007669"/>
    <property type="project" value="UniProtKB-KW"/>
</dbReference>
<dbReference type="SUPFAM" id="SSF51905">
    <property type="entry name" value="FAD/NAD(P)-binding domain"/>
    <property type="match status" value="1"/>
</dbReference>
<gene>
    <name evidence="9" type="primary">ubiF</name>
    <name evidence="9" type="ORF">HDIA_2463</name>
</gene>
<evidence type="ECO:0000313" key="10">
    <source>
        <dbReference type="Proteomes" id="UP000223606"/>
    </source>
</evidence>
<dbReference type="UniPathway" id="UPA00232"/>
<evidence type="ECO:0000256" key="6">
    <source>
        <dbReference type="ARBA" id="ARBA00023002"/>
    </source>
</evidence>
<dbReference type="EC" id="1.14.13.-" evidence="9"/>
<evidence type="ECO:0000259" key="8">
    <source>
        <dbReference type="Pfam" id="PF01494"/>
    </source>
</evidence>
<evidence type="ECO:0000256" key="3">
    <source>
        <dbReference type="ARBA" id="ARBA00005349"/>
    </source>
</evidence>
<keyword evidence="10" id="KW-1185">Reference proteome</keyword>
<dbReference type="InterPro" id="IPR010971">
    <property type="entry name" value="UbiH/COQ6"/>
</dbReference>
<dbReference type="PRINTS" id="PR00420">
    <property type="entry name" value="RNGMNOXGNASE"/>
</dbReference>
<organism evidence="9 10">
    <name type="scientific">Hartmannibacter diazotrophicus</name>
    <dbReference type="NCBI Taxonomy" id="1482074"/>
    <lineage>
        <taxon>Bacteria</taxon>
        <taxon>Pseudomonadati</taxon>
        <taxon>Pseudomonadota</taxon>
        <taxon>Alphaproteobacteria</taxon>
        <taxon>Hyphomicrobiales</taxon>
        <taxon>Pleomorphomonadaceae</taxon>
        <taxon>Hartmannibacter</taxon>
    </lineage>
</organism>
<accession>A0A2C9D6P8</accession>
<dbReference type="InterPro" id="IPR002938">
    <property type="entry name" value="FAD-bd"/>
</dbReference>